<keyword evidence="4 10" id="KW-0698">rRNA processing</keyword>
<keyword evidence="3 10" id="KW-0963">Cytoplasm</keyword>
<comment type="caution">
    <text evidence="13">The sequence shown here is derived from an EMBL/GenBank/DDBJ whole genome shotgun (WGS) entry which is preliminary data.</text>
</comment>
<dbReference type="PATRIC" id="fig|1125699.3.peg.2026"/>
<dbReference type="HOGENOM" id="CLU_067442_3_0_12"/>
<dbReference type="GO" id="GO:0070475">
    <property type="term" value="P:rRNA base methylation"/>
    <property type="evidence" value="ECO:0007669"/>
    <property type="project" value="TreeGrafter"/>
</dbReference>
<comment type="catalytic activity">
    <reaction evidence="9 10">
        <text>uridine(1498) in 16S rRNA + S-adenosyl-L-methionine = N(3)-methyluridine(1498) in 16S rRNA + S-adenosyl-L-homocysteine + H(+)</text>
        <dbReference type="Rhea" id="RHEA:42920"/>
        <dbReference type="Rhea" id="RHEA-COMP:10283"/>
        <dbReference type="Rhea" id="RHEA-COMP:10284"/>
        <dbReference type="ChEBI" id="CHEBI:15378"/>
        <dbReference type="ChEBI" id="CHEBI:57856"/>
        <dbReference type="ChEBI" id="CHEBI:59789"/>
        <dbReference type="ChEBI" id="CHEBI:65315"/>
        <dbReference type="ChEBI" id="CHEBI:74502"/>
        <dbReference type="EC" id="2.1.1.193"/>
    </reaction>
</comment>
<feature type="domain" description="Ribosomal RNA small subunit methyltransferase E methyltransferase" evidence="12">
    <location>
        <begin position="98"/>
        <end position="268"/>
    </location>
</feature>
<reference evidence="13 14" key="1">
    <citation type="submission" date="2013-04" db="EMBL/GenBank/DDBJ databases">
        <title>The Genome Sequence of Treponema maltophilum ATCC 51939.</title>
        <authorList>
            <consortium name="The Broad Institute Genomics Platform"/>
            <person name="Earl A."/>
            <person name="Ward D."/>
            <person name="Feldgarden M."/>
            <person name="Gevers D."/>
            <person name="Leonetti C."/>
            <person name="Blanton J.M."/>
            <person name="Dewhirst F.E."/>
            <person name="Izard J."/>
            <person name="Walker B."/>
            <person name="Young S."/>
            <person name="Zeng Q."/>
            <person name="Gargeya S."/>
            <person name="Fitzgerald M."/>
            <person name="Haas B."/>
            <person name="Abouelleil A."/>
            <person name="Allen A.W."/>
            <person name="Alvarado L."/>
            <person name="Arachchi H.M."/>
            <person name="Berlin A.M."/>
            <person name="Chapman S.B."/>
            <person name="Gainer-Dewar J."/>
            <person name="Goldberg J."/>
            <person name="Griggs A."/>
            <person name="Gujja S."/>
            <person name="Hansen M."/>
            <person name="Howarth C."/>
            <person name="Imamovic A."/>
            <person name="Ireland A."/>
            <person name="Larimer J."/>
            <person name="McCowan C."/>
            <person name="Murphy C."/>
            <person name="Pearson M."/>
            <person name="Poon T.W."/>
            <person name="Priest M."/>
            <person name="Roberts A."/>
            <person name="Saif S."/>
            <person name="Shea T."/>
            <person name="Sisk P."/>
            <person name="Sykes S."/>
            <person name="Wortman J."/>
            <person name="Nusbaum C."/>
            <person name="Birren B."/>
        </authorList>
    </citation>
    <scope>NUCLEOTIDE SEQUENCE [LARGE SCALE GENOMIC DNA]</scope>
    <source>
        <strain evidence="13 14">ATCC 51939</strain>
    </source>
</reference>
<dbReference type="SUPFAM" id="SSF75217">
    <property type="entry name" value="alpha/beta knot"/>
    <property type="match status" value="1"/>
</dbReference>
<proteinExistence type="inferred from homology"/>
<evidence type="ECO:0000256" key="5">
    <source>
        <dbReference type="ARBA" id="ARBA00022603"/>
    </source>
</evidence>
<gene>
    <name evidence="13" type="ORF">HMPREF9194_02006</name>
</gene>
<dbReference type="EC" id="2.1.1.193" evidence="10"/>
<dbReference type="InterPro" id="IPR006700">
    <property type="entry name" value="RsmE"/>
</dbReference>
<dbReference type="STRING" id="1125699.HMPREF9194_02006"/>
<evidence type="ECO:0000313" key="14">
    <source>
        <dbReference type="Proteomes" id="UP000014541"/>
    </source>
</evidence>
<evidence type="ECO:0000256" key="11">
    <source>
        <dbReference type="SAM" id="MobiDB-lite"/>
    </source>
</evidence>
<evidence type="ECO:0000256" key="2">
    <source>
        <dbReference type="ARBA" id="ARBA00005528"/>
    </source>
</evidence>
<feature type="region of interest" description="Disordered" evidence="11">
    <location>
        <begin position="64"/>
        <end position="83"/>
    </location>
</feature>
<evidence type="ECO:0000313" key="13">
    <source>
        <dbReference type="EMBL" id="EPF31655.1"/>
    </source>
</evidence>
<dbReference type="Pfam" id="PF04452">
    <property type="entry name" value="Methyltrans_RNA"/>
    <property type="match status" value="1"/>
</dbReference>
<keyword evidence="14" id="KW-1185">Reference proteome</keyword>
<accession>S3K2E5</accession>
<dbReference type="PANTHER" id="PTHR30027">
    <property type="entry name" value="RIBOSOMAL RNA SMALL SUBUNIT METHYLTRANSFERASE E"/>
    <property type="match status" value="1"/>
</dbReference>
<evidence type="ECO:0000256" key="6">
    <source>
        <dbReference type="ARBA" id="ARBA00022679"/>
    </source>
</evidence>
<evidence type="ECO:0000256" key="1">
    <source>
        <dbReference type="ARBA" id="ARBA00004496"/>
    </source>
</evidence>
<organism evidence="13 14">
    <name type="scientific">Treponema maltophilum ATCC 51939</name>
    <dbReference type="NCBI Taxonomy" id="1125699"/>
    <lineage>
        <taxon>Bacteria</taxon>
        <taxon>Pseudomonadati</taxon>
        <taxon>Spirochaetota</taxon>
        <taxon>Spirochaetia</taxon>
        <taxon>Spirochaetales</taxon>
        <taxon>Treponemataceae</taxon>
        <taxon>Treponema</taxon>
    </lineage>
</organism>
<dbReference type="PANTHER" id="PTHR30027:SF3">
    <property type="entry name" value="16S RRNA (URACIL(1498)-N(3))-METHYLTRANSFERASE"/>
    <property type="match status" value="1"/>
</dbReference>
<dbReference type="NCBIfam" id="TIGR00046">
    <property type="entry name" value="RsmE family RNA methyltransferase"/>
    <property type="match status" value="1"/>
</dbReference>
<comment type="similarity">
    <text evidence="2 10">Belongs to the RNA methyltransferase RsmE family.</text>
</comment>
<evidence type="ECO:0000259" key="12">
    <source>
        <dbReference type="Pfam" id="PF04452"/>
    </source>
</evidence>
<sequence>MPDSKGHIALTKKESRYLSRVLRLQSGTPIDVRLSDGRFVSMLFCADKTEPFLAAADTTAAKTTAQNGATTPNAAAALSPADEESGVETQGAAAFGPELWLFQFVPKAQKIDLIVRQAAECGVSRIVPVKGEYSPPSQGRTERWQRIIREARQQSGSPTATLIREPLGAHEAAALWRGQSAPLRSAAFMLCEKPEGNGSSCSLFSRIGEAVQKAGGPLQRIALAVGCEGGISPDERILFEQSGFMPIHFKTNILRTETAALYGLAAVQSAVTEYEEWKLNE</sequence>
<dbReference type="EMBL" id="ATFF01000006">
    <property type="protein sequence ID" value="EPF31655.1"/>
    <property type="molecule type" value="Genomic_DNA"/>
</dbReference>
<name>S3K2E5_TREMA</name>
<dbReference type="InterPro" id="IPR046886">
    <property type="entry name" value="RsmE_MTase_dom"/>
</dbReference>
<dbReference type="eggNOG" id="COG1385">
    <property type="taxonomic scope" value="Bacteria"/>
</dbReference>
<keyword evidence="6 10" id="KW-0808">Transferase</keyword>
<dbReference type="PIRSF" id="PIRSF015601">
    <property type="entry name" value="MTase_slr0722"/>
    <property type="match status" value="1"/>
</dbReference>
<dbReference type="GO" id="GO:0005737">
    <property type="term" value="C:cytoplasm"/>
    <property type="evidence" value="ECO:0007669"/>
    <property type="project" value="UniProtKB-SubCell"/>
</dbReference>
<evidence type="ECO:0000256" key="10">
    <source>
        <dbReference type="PIRNR" id="PIRNR015601"/>
    </source>
</evidence>
<keyword evidence="7 10" id="KW-0949">S-adenosyl-L-methionine</keyword>
<evidence type="ECO:0000256" key="3">
    <source>
        <dbReference type="ARBA" id="ARBA00022490"/>
    </source>
</evidence>
<comment type="subcellular location">
    <subcellularLocation>
        <location evidence="1 10">Cytoplasm</location>
    </subcellularLocation>
</comment>
<dbReference type="AlphaFoldDB" id="S3K2E5"/>
<dbReference type="CDD" id="cd18084">
    <property type="entry name" value="RsmE-like"/>
    <property type="match status" value="1"/>
</dbReference>
<dbReference type="InterPro" id="IPR029028">
    <property type="entry name" value="Alpha/beta_knot_MTases"/>
</dbReference>
<dbReference type="GO" id="GO:0070042">
    <property type="term" value="F:rRNA (uridine-N3-)-methyltransferase activity"/>
    <property type="evidence" value="ECO:0007669"/>
    <property type="project" value="TreeGrafter"/>
</dbReference>
<dbReference type="Gene3D" id="3.40.1280.10">
    <property type="match status" value="1"/>
</dbReference>
<dbReference type="Proteomes" id="UP000014541">
    <property type="component" value="Unassembled WGS sequence"/>
</dbReference>
<evidence type="ECO:0000256" key="7">
    <source>
        <dbReference type="ARBA" id="ARBA00022691"/>
    </source>
</evidence>
<evidence type="ECO:0000256" key="4">
    <source>
        <dbReference type="ARBA" id="ARBA00022552"/>
    </source>
</evidence>
<evidence type="ECO:0000256" key="9">
    <source>
        <dbReference type="ARBA" id="ARBA00047944"/>
    </source>
</evidence>
<evidence type="ECO:0000256" key="8">
    <source>
        <dbReference type="ARBA" id="ARBA00025699"/>
    </source>
</evidence>
<comment type="function">
    <text evidence="8 10">Specifically methylates the N3 position of the uracil ring of uridine 1498 (m3U1498) in 16S rRNA. Acts on the fully assembled 30S ribosomal subunit.</text>
</comment>
<keyword evidence="5 10" id="KW-0489">Methyltransferase</keyword>
<dbReference type="InterPro" id="IPR029026">
    <property type="entry name" value="tRNA_m1G_MTases_N"/>
</dbReference>
<protein>
    <recommendedName>
        <fullName evidence="10">Ribosomal RNA small subunit methyltransferase E</fullName>
        <ecNumber evidence="10">2.1.1.193</ecNumber>
    </recommendedName>
</protein>